<evidence type="ECO:0000313" key="6">
    <source>
        <dbReference type="Proteomes" id="UP000183794"/>
    </source>
</evidence>
<dbReference type="GO" id="GO:0004674">
    <property type="term" value="F:protein serine/threonine kinase activity"/>
    <property type="evidence" value="ECO:0007669"/>
    <property type="project" value="TreeGrafter"/>
</dbReference>
<gene>
    <name evidence="3" type="ORF">MT2528_3239</name>
    <name evidence="4" type="ORF">NVI5450_4242</name>
</gene>
<dbReference type="PROSITE" id="PS50011">
    <property type="entry name" value="PROTEIN_KINASE_DOM"/>
    <property type="match status" value="1"/>
</dbReference>
<dbReference type="InterPro" id="IPR000719">
    <property type="entry name" value="Prot_kinase_dom"/>
</dbReference>
<dbReference type="PANTHER" id="PTHR44167">
    <property type="entry name" value="OVARIAN-SPECIFIC SERINE/THREONINE-PROTEIN KINASE LOK-RELATED"/>
    <property type="match status" value="1"/>
</dbReference>
<dbReference type="InterPro" id="IPR011009">
    <property type="entry name" value="Kinase-like_dom_sf"/>
</dbReference>
<keyword evidence="4" id="KW-0418">Kinase</keyword>
<feature type="transmembrane region" description="Helical" evidence="1">
    <location>
        <begin position="330"/>
        <end position="352"/>
    </location>
</feature>
<dbReference type="Proteomes" id="UP000183794">
    <property type="component" value="Unassembled WGS sequence"/>
</dbReference>
<keyword evidence="4" id="KW-0808">Transferase</keyword>
<dbReference type="EMBL" id="FPLD01000121">
    <property type="protein sequence ID" value="SGZ15871.1"/>
    <property type="molecule type" value="Genomic_DNA"/>
</dbReference>
<dbReference type="PROSITE" id="PS00108">
    <property type="entry name" value="PROTEIN_KINASE_ST"/>
    <property type="match status" value="1"/>
</dbReference>
<proteinExistence type="predicted"/>
<evidence type="ECO:0000259" key="2">
    <source>
        <dbReference type="PROSITE" id="PS50011"/>
    </source>
</evidence>
<keyword evidence="5" id="KW-1185">Reference proteome</keyword>
<reference evidence="4 6" key="2">
    <citation type="submission" date="2016-11" db="EMBL/GenBank/DDBJ databases">
        <authorList>
            <person name="Jaros S."/>
            <person name="Januszkiewicz K."/>
            <person name="Wedrychowicz H."/>
        </authorList>
    </citation>
    <scope>NUCLEOTIDE SEQUENCE [LARGE SCALE GENOMIC DNA]</scope>
    <source>
        <strain evidence="4">NVI 5450</strain>
    </source>
</reference>
<dbReference type="GeneID" id="61297073"/>
<dbReference type="Gene3D" id="1.10.510.10">
    <property type="entry name" value="Transferase(Phosphotransferase) domain 1"/>
    <property type="match status" value="1"/>
</dbReference>
<evidence type="ECO:0000256" key="1">
    <source>
        <dbReference type="SAM" id="Phobius"/>
    </source>
</evidence>
<sequence>MSEVNNVKTDFINSVIVKAIEKKKKKSEEIERANQPKLEDVLSAKFDILDKITSPTSSTVTYHLAKKGQPDKQVCCKTIANTSNESAKRQILAEASCLEISQHPTVARFIKVGSEFHTPYFMYEWVQGESIAKKVSRYSGKGFRHDHIAWLIYQLAGALEYMHTKGVCHLDIKPSNIIVDEDDAVKLIDFGAAQYVNESNGYAEASRGYASPLFIDSGVGEPQDDVYSLAVVTYYLFVGATPNSNLSDDITNFKCTGDIPPHIWRLLNSVFSSPRSHGLTPINFAQNLAKIDINSKSLSGMPIFNSLRNADLVLTQTSRDETYFWLSGRYVGISSVLGLTLLLSIILSYGLVAINNKAENELYENFINLENSTRDRIEAASYLEAEKQYADNKNIIVQNQSYPVEQLRKLREIKRQVVDLRQQFSDPIVPIPTVVNTSLIKLLANVNTLISATRDINGSFGISIKQAIGYLEKGDSESIIRLNHDALLSAKVNNFYYSKEFHKELIKAVMERVEELESKSKYTSAIKLLDQIVNYLGPFQIFTEKRQSLIIARSEYILFKTATGKYIYSNTKIKKAYEDLEKMSPERAQEVRLLLTTIVANTLSKKYISKVTLDGASNIDKLLIKLNNNEQTL</sequence>
<dbReference type="RefSeq" id="WP_075472926.1">
    <property type="nucleotide sequence ID" value="NZ_CAWQZC010000042.1"/>
</dbReference>
<dbReference type="EMBL" id="FPLJ01000072">
    <property type="protein sequence ID" value="SGY96623.1"/>
    <property type="molecule type" value="Genomic_DNA"/>
</dbReference>
<evidence type="ECO:0000313" key="3">
    <source>
        <dbReference type="EMBL" id="SGY96623.1"/>
    </source>
</evidence>
<protein>
    <submittedName>
        <fullName evidence="4">Serine-threonine protein kinase</fullName>
    </submittedName>
</protein>
<dbReference type="PANTHER" id="PTHR44167:SF24">
    <property type="entry name" value="SERINE_THREONINE-PROTEIN KINASE CHK2"/>
    <property type="match status" value="1"/>
</dbReference>
<keyword evidence="1" id="KW-0812">Transmembrane</keyword>
<evidence type="ECO:0000313" key="5">
    <source>
        <dbReference type="Proteomes" id="UP000182660"/>
    </source>
</evidence>
<dbReference type="Pfam" id="PF00069">
    <property type="entry name" value="Pkinase"/>
    <property type="match status" value="1"/>
</dbReference>
<reference evidence="3 5" key="1">
    <citation type="submission" date="2016-11" db="EMBL/GenBank/DDBJ databases">
        <authorList>
            <person name="Klemetsen T."/>
        </authorList>
    </citation>
    <scope>NUCLEOTIDE SEQUENCE [LARGE SCALE GENOMIC DNA]</scope>
    <source>
        <strain evidence="3">MT 2528</strain>
    </source>
</reference>
<dbReference type="SMART" id="SM00220">
    <property type="entry name" value="S_TKc"/>
    <property type="match status" value="1"/>
</dbReference>
<feature type="domain" description="Protein kinase" evidence="2">
    <location>
        <begin position="46"/>
        <end position="390"/>
    </location>
</feature>
<keyword evidence="1" id="KW-0472">Membrane</keyword>
<dbReference type="GO" id="GO:0005524">
    <property type="term" value="F:ATP binding"/>
    <property type="evidence" value="ECO:0007669"/>
    <property type="project" value="InterPro"/>
</dbReference>
<evidence type="ECO:0000313" key="4">
    <source>
        <dbReference type="EMBL" id="SGZ15871.1"/>
    </source>
</evidence>
<name>A0A1K9ZFX2_9GAMM</name>
<dbReference type="AlphaFoldDB" id="A0A1K9ZFX2"/>
<dbReference type="SUPFAM" id="SSF56112">
    <property type="entry name" value="Protein kinase-like (PK-like)"/>
    <property type="match status" value="1"/>
</dbReference>
<keyword evidence="1" id="KW-1133">Transmembrane helix</keyword>
<dbReference type="InterPro" id="IPR008271">
    <property type="entry name" value="Ser/Thr_kinase_AS"/>
</dbReference>
<organism evidence="4 6">
    <name type="scientific">Moritella viscosa</name>
    <dbReference type="NCBI Taxonomy" id="80854"/>
    <lineage>
        <taxon>Bacteria</taxon>
        <taxon>Pseudomonadati</taxon>
        <taxon>Pseudomonadota</taxon>
        <taxon>Gammaproteobacteria</taxon>
        <taxon>Alteromonadales</taxon>
        <taxon>Moritellaceae</taxon>
        <taxon>Moritella</taxon>
    </lineage>
</organism>
<dbReference type="Proteomes" id="UP000182660">
    <property type="component" value="Unassembled WGS sequence"/>
</dbReference>
<accession>A0A1K9ZFX2</accession>